<comment type="similarity">
    <text evidence="3">Belongs to the complex I NDUFB5 subunit family.</text>
</comment>
<comment type="function">
    <text evidence="1">Accessory subunit of the mitochondrial membrane respiratory chain NADH dehydrogenase (Complex I), that is believed not to be involved in catalysis. Complex I functions in the transfer of electrons from NADH to the respiratory chain. The immediate electron acceptor for the enzyme is believed to be ubiquinone.</text>
</comment>
<dbReference type="PANTHER" id="PTHR13178">
    <property type="entry name" value="NADH-UBIQUINONE OXIDOREDUCTASE SGDH SUBUNIT"/>
    <property type="match status" value="1"/>
</dbReference>
<keyword evidence="9" id="KW-0999">Mitochondrion inner membrane</keyword>
<evidence type="ECO:0000313" key="17">
    <source>
        <dbReference type="EnsemblMetazoa" id="PPAI002087-PA"/>
    </source>
</evidence>
<keyword evidence="12" id="KW-1133">Transmembrane helix</keyword>
<evidence type="ECO:0000256" key="3">
    <source>
        <dbReference type="ARBA" id="ARBA00007152"/>
    </source>
</evidence>
<evidence type="ECO:0000256" key="13">
    <source>
        <dbReference type="ARBA" id="ARBA00023128"/>
    </source>
</evidence>
<evidence type="ECO:0000256" key="9">
    <source>
        <dbReference type="ARBA" id="ARBA00022792"/>
    </source>
</evidence>
<evidence type="ECO:0000256" key="1">
    <source>
        <dbReference type="ARBA" id="ARBA00003195"/>
    </source>
</evidence>
<evidence type="ECO:0000256" key="12">
    <source>
        <dbReference type="ARBA" id="ARBA00022989"/>
    </source>
</evidence>
<sequence>MVVWSALNRGFSQINPIVPLLLAQSSKRITQNVIQKRAMSGGHDRTMFITPSRFQWHKFKDLIHFYVMLGLIPILGIVFYSNVFIGPATLTEIPEGYVPKQWEYYRHPITRFLAKYLNTTPQQEYEKYCHHIYEENQKKQLRALENRVMELMRERNDYQAYYYRQVIAKYYRVAKKASTDLEEVYGDQ</sequence>
<dbReference type="VEuPathDB" id="VectorBase:PPAPM1_007149"/>
<evidence type="ECO:0000256" key="14">
    <source>
        <dbReference type="ARBA" id="ARBA00023136"/>
    </source>
</evidence>
<evidence type="ECO:0000256" key="7">
    <source>
        <dbReference type="ARBA" id="ARBA00022660"/>
    </source>
</evidence>
<name>A0A1B0D414_PHLPP</name>
<evidence type="ECO:0000256" key="11">
    <source>
        <dbReference type="ARBA" id="ARBA00022982"/>
    </source>
</evidence>
<dbReference type="GO" id="GO:0005743">
    <property type="term" value="C:mitochondrial inner membrane"/>
    <property type="evidence" value="ECO:0007669"/>
    <property type="project" value="UniProtKB-SubCell"/>
</dbReference>
<evidence type="ECO:0000256" key="5">
    <source>
        <dbReference type="ARBA" id="ARBA00015175"/>
    </source>
</evidence>
<reference evidence="17" key="1">
    <citation type="submission" date="2022-08" db="UniProtKB">
        <authorList>
            <consortium name="EnsemblMetazoa"/>
        </authorList>
    </citation>
    <scope>IDENTIFICATION</scope>
    <source>
        <strain evidence="17">Israel</strain>
    </source>
</reference>
<proteinExistence type="inferred from homology"/>
<dbReference type="SUPFAM" id="SSF158615">
    <property type="entry name" value="RbcX-like"/>
    <property type="match status" value="1"/>
</dbReference>
<comment type="subunit">
    <text evidence="4">Complex I is composed of 45 different subunits.</text>
</comment>
<dbReference type="EMBL" id="AJVK01023881">
    <property type="status" value="NOT_ANNOTATED_CDS"/>
    <property type="molecule type" value="Genomic_DNA"/>
</dbReference>
<evidence type="ECO:0000256" key="6">
    <source>
        <dbReference type="ARBA" id="ARBA00022448"/>
    </source>
</evidence>
<keyword evidence="11" id="KW-0249">Electron transport</keyword>
<protein>
    <recommendedName>
        <fullName evidence="5">NADH dehydrogenase [ubiquinone] 1 beta subcomplex subunit 5, mitochondrial</fullName>
    </recommendedName>
    <alternativeName>
        <fullName evidence="16">Complex I-SGDH</fullName>
    </alternativeName>
    <alternativeName>
        <fullName evidence="15">NADH-ubiquinone oxidoreductase SGDH subunit</fullName>
    </alternativeName>
</protein>
<dbReference type="VEuPathDB" id="VectorBase:PPAI002087"/>
<evidence type="ECO:0000256" key="2">
    <source>
        <dbReference type="ARBA" id="ARBA00004434"/>
    </source>
</evidence>
<evidence type="ECO:0000256" key="16">
    <source>
        <dbReference type="ARBA" id="ARBA00032550"/>
    </source>
</evidence>
<dbReference type="AlphaFoldDB" id="A0A1B0D414"/>
<dbReference type="Proteomes" id="UP000092462">
    <property type="component" value="Unassembled WGS sequence"/>
</dbReference>
<keyword evidence="6" id="KW-0813">Transport</keyword>
<dbReference type="Pfam" id="PF09781">
    <property type="entry name" value="NDUF_B5"/>
    <property type="match status" value="1"/>
</dbReference>
<evidence type="ECO:0000256" key="8">
    <source>
        <dbReference type="ARBA" id="ARBA00022692"/>
    </source>
</evidence>
<evidence type="ECO:0000256" key="4">
    <source>
        <dbReference type="ARBA" id="ARBA00011533"/>
    </source>
</evidence>
<evidence type="ECO:0000256" key="10">
    <source>
        <dbReference type="ARBA" id="ARBA00022946"/>
    </source>
</evidence>
<dbReference type="InterPro" id="IPR019173">
    <property type="entry name" value="NADH_UbQ_OxRdtase_B5_su"/>
</dbReference>
<evidence type="ECO:0000313" key="18">
    <source>
        <dbReference type="Proteomes" id="UP000092462"/>
    </source>
</evidence>
<keyword evidence="14" id="KW-0472">Membrane</keyword>
<keyword evidence="18" id="KW-1185">Reference proteome</keyword>
<dbReference type="InterPro" id="IPR038052">
    <property type="entry name" value="Chaperonin_RbcX_sf"/>
</dbReference>
<organism evidence="17 18">
    <name type="scientific">Phlebotomus papatasi</name>
    <name type="common">Sandfly</name>
    <dbReference type="NCBI Taxonomy" id="29031"/>
    <lineage>
        <taxon>Eukaryota</taxon>
        <taxon>Metazoa</taxon>
        <taxon>Ecdysozoa</taxon>
        <taxon>Arthropoda</taxon>
        <taxon>Hexapoda</taxon>
        <taxon>Insecta</taxon>
        <taxon>Pterygota</taxon>
        <taxon>Neoptera</taxon>
        <taxon>Endopterygota</taxon>
        <taxon>Diptera</taxon>
        <taxon>Nematocera</taxon>
        <taxon>Psychodoidea</taxon>
        <taxon>Psychodidae</taxon>
        <taxon>Phlebotomus</taxon>
        <taxon>Phlebotomus</taxon>
    </lineage>
</organism>
<dbReference type="PANTHER" id="PTHR13178:SF0">
    <property type="entry name" value="NADH DEHYDROGENASE [UBIQUINONE] 1 BETA SUBCOMPLEX SUBUNIT 5, MITOCHONDRIAL"/>
    <property type="match status" value="1"/>
</dbReference>
<evidence type="ECO:0000256" key="15">
    <source>
        <dbReference type="ARBA" id="ARBA00032395"/>
    </source>
</evidence>
<dbReference type="EnsemblMetazoa" id="PPAI002087-RA">
    <property type="protein sequence ID" value="PPAI002087-PA"/>
    <property type="gene ID" value="PPAI002087"/>
</dbReference>
<comment type="subcellular location">
    <subcellularLocation>
        <location evidence="2">Mitochondrion inner membrane</location>
        <topology evidence="2">Single-pass membrane protein</topology>
    </subcellularLocation>
</comment>
<keyword evidence="10" id="KW-0809">Transit peptide</keyword>
<accession>A0A1B0D414</accession>
<keyword evidence="13" id="KW-0496">Mitochondrion</keyword>
<keyword evidence="8" id="KW-0812">Transmembrane</keyword>
<keyword evidence="7" id="KW-0679">Respiratory chain</keyword>